<dbReference type="InterPro" id="IPR032466">
    <property type="entry name" value="Metal_Hydrolase"/>
</dbReference>
<evidence type="ECO:0000313" key="3">
    <source>
        <dbReference type="Proteomes" id="UP000247536"/>
    </source>
</evidence>
<dbReference type="PANTHER" id="PTHR43135">
    <property type="entry name" value="ALPHA-D-RIBOSE 1-METHYLPHOSPHONATE 5-TRIPHOSPHATE DIPHOSPHATASE"/>
    <property type="match status" value="1"/>
</dbReference>
<dbReference type="InterPro" id="IPR051781">
    <property type="entry name" value="Metallo-dep_Hydrolase"/>
</dbReference>
<dbReference type="Pfam" id="PF01979">
    <property type="entry name" value="Amidohydro_1"/>
    <property type="match status" value="1"/>
</dbReference>
<comment type="caution">
    <text evidence="2">The sequence shown here is derived from an EMBL/GenBank/DDBJ whole genome shotgun (WGS) entry which is preliminary data.</text>
</comment>
<dbReference type="EMBL" id="QJRY01000014">
    <property type="protein sequence ID" value="PYB69711.1"/>
    <property type="molecule type" value="Genomic_DNA"/>
</dbReference>
<feature type="domain" description="Amidohydrolase-related" evidence="1">
    <location>
        <begin position="65"/>
        <end position="383"/>
    </location>
</feature>
<dbReference type="RefSeq" id="WP_110794086.1">
    <property type="nucleotide sequence ID" value="NZ_QJRY01000014.1"/>
</dbReference>
<evidence type="ECO:0000259" key="1">
    <source>
        <dbReference type="Pfam" id="PF01979"/>
    </source>
</evidence>
<dbReference type="InterPro" id="IPR006680">
    <property type="entry name" value="Amidohydro-rel"/>
</dbReference>
<name>A0ABX5NNS0_9HYPH</name>
<dbReference type="PANTHER" id="PTHR43135:SF3">
    <property type="entry name" value="ALPHA-D-RIBOSE 1-METHYLPHOSPHONATE 5-TRIPHOSPHATE DIPHOSPHATASE"/>
    <property type="match status" value="1"/>
</dbReference>
<dbReference type="InterPro" id="IPR011059">
    <property type="entry name" value="Metal-dep_hydrolase_composite"/>
</dbReference>
<accession>A0ABX5NNS0</accession>
<organism evidence="2 3">
    <name type="scientific">Rhizobium wuzhouense</name>
    <dbReference type="NCBI Taxonomy" id="1986026"/>
    <lineage>
        <taxon>Bacteria</taxon>
        <taxon>Pseudomonadati</taxon>
        <taxon>Pseudomonadota</taxon>
        <taxon>Alphaproteobacteria</taxon>
        <taxon>Hyphomicrobiales</taxon>
        <taxon>Rhizobiaceae</taxon>
        <taxon>Rhizobium/Agrobacterium group</taxon>
        <taxon>Rhizobium</taxon>
    </lineage>
</organism>
<proteinExistence type="predicted"/>
<dbReference type="NCBIfam" id="NF011987">
    <property type="entry name" value="PRK15446.2-3"/>
    <property type="match status" value="1"/>
</dbReference>
<dbReference type="NCBIfam" id="TIGR02318">
    <property type="entry name" value="phosphono_phnM"/>
    <property type="match status" value="1"/>
</dbReference>
<keyword evidence="3" id="KW-1185">Reference proteome</keyword>
<dbReference type="Gene3D" id="3.20.20.140">
    <property type="entry name" value="Metal-dependent hydrolases"/>
    <property type="match status" value="1"/>
</dbReference>
<evidence type="ECO:0000313" key="2">
    <source>
        <dbReference type="EMBL" id="PYB69711.1"/>
    </source>
</evidence>
<dbReference type="SUPFAM" id="SSF51556">
    <property type="entry name" value="Metallo-dependent hydrolases"/>
    <property type="match status" value="1"/>
</dbReference>
<sequence>MLRQTDATGETFEAARGEVLILSNARVVTSGHVLHGSVVIEDGRIVEVHEGPSRHAASIDFAGDYLLPGLVDIHTDHFEKHLYPRAHVRWDFMRAALAHDAQIIGGGVTTVFDSLCVGATTDNPERAQILKPMIEALEQAQSSGMLRAEHLVHLRCELTDPATPALTAENIDREIVRVLSIMEHLPGIRQSRDIEAYVARACKSTGESPALVREKIKMLVAEKSHFAAMTRPEVVALARARSMPLMSHDDTDVAHIEEGLAEGVSISEFPCSMEAAQAARDAGMRIVAGAPNLVRGGSQSGNIAVRDLLADKLVDILASDYVPRSMLDAAFMISADPGLDYDLPSAVALVTRNPALAGNLADRGAIEIGLKADLIRVDLQDGHPFVKSAWRSGHRVA</sequence>
<protein>
    <submittedName>
        <fullName evidence="2">Phosphonate metabolism protein PhnM</fullName>
    </submittedName>
</protein>
<dbReference type="InterPro" id="IPR012696">
    <property type="entry name" value="PhnM"/>
</dbReference>
<gene>
    <name evidence="2" type="ORF">DMY87_23540</name>
</gene>
<dbReference type="Proteomes" id="UP000247536">
    <property type="component" value="Unassembled WGS sequence"/>
</dbReference>
<dbReference type="PIRSF" id="PIRSF038971">
    <property type="entry name" value="PhnM"/>
    <property type="match status" value="1"/>
</dbReference>
<dbReference type="NCBIfam" id="NF011984">
    <property type="entry name" value="PRK15446.1-5"/>
    <property type="match status" value="1"/>
</dbReference>
<reference evidence="2 3" key="1">
    <citation type="submission" date="2018-06" db="EMBL/GenBank/DDBJ databases">
        <title>Rhizobium wuzhouense sp. nov., isolated from roots of Oryza officinalis.</title>
        <authorList>
            <person name="Yuan T."/>
        </authorList>
    </citation>
    <scope>NUCLEOTIDE SEQUENCE [LARGE SCALE GENOMIC DNA]</scope>
    <source>
        <strain evidence="2 3">W44</strain>
    </source>
</reference>
<dbReference type="SUPFAM" id="SSF51338">
    <property type="entry name" value="Composite domain of metallo-dependent hydrolases"/>
    <property type="match status" value="1"/>
</dbReference>
<dbReference type="NCBIfam" id="NF011990">
    <property type="entry name" value="PRK15446.2-6"/>
    <property type="match status" value="1"/>
</dbReference>